<feature type="domain" description="GIY-YIG" evidence="1">
    <location>
        <begin position="199"/>
        <end position="277"/>
    </location>
</feature>
<dbReference type="SMART" id="SM00465">
    <property type="entry name" value="GIYc"/>
    <property type="match status" value="1"/>
</dbReference>
<dbReference type="Gene3D" id="3.30.420.10">
    <property type="entry name" value="Ribonuclease H-like superfamily/Ribonuclease H"/>
    <property type="match status" value="1"/>
</dbReference>
<dbReference type="NCBIfam" id="TIGR00573">
    <property type="entry name" value="dnaq"/>
    <property type="match status" value="1"/>
</dbReference>
<proteinExistence type="predicted"/>
<gene>
    <name evidence="2" type="ORF">MM213_02250</name>
</gene>
<dbReference type="EMBL" id="JAKZGO010000001">
    <property type="protein sequence ID" value="MCH7412291.1"/>
    <property type="molecule type" value="Genomic_DNA"/>
</dbReference>
<comment type="caution">
    <text evidence="2">The sequence shown here is derived from an EMBL/GenBank/DDBJ whole genome shotgun (WGS) entry which is preliminary data.</text>
</comment>
<dbReference type="SUPFAM" id="SSF82771">
    <property type="entry name" value="GIY-YIG endonuclease"/>
    <property type="match status" value="1"/>
</dbReference>
<dbReference type="InterPro" id="IPR047296">
    <property type="entry name" value="GIY-YIG_UvrC_Cho"/>
</dbReference>
<accession>A0ABS9V796</accession>
<dbReference type="PANTHER" id="PTHR30231">
    <property type="entry name" value="DNA POLYMERASE III SUBUNIT EPSILON"/>
    <property type="match status" value="1"/>
</dbReference>
<dbReference type="SUPFAM" id="SSF53098">
    <property type="entry name" value="Ribonuclease H-like"/>
    <property type="match status" value="1"/>
</dbReference>
<dbReference type="SMART" id="SM00479">
    <property type="entry name" value="EXOIII"/>
    <property type="match status" value="1"/>
</dbReference>
<dbReference type="Pfam" id="PF00929">
    <property type="entry name" value="RNase_T"/>
    <property type="match status" value="1"/>
</dbReference>
<dbReference type="CDD" id="cd10434">
    <property type="entry name" value="GIY-YIG_UvrC_Cho"/>
    <property type="match status" value="1"/>
</dbReference>
<dbReference type="InterPro" id="IPR000305">
    <property type="entry name" value="GIY-YIG_endonuc"/>
</dbReference>
<evidence type="ECO:0000313" key="2">
    <source>
        <dbReference type="EMBL" id="MCH7412291.1"/>
    </source>
</evidence>
<keyword evidence="3" id="KW-1185">Reference proteome</keyword>
<dbReference type="PROSITE" id="PS50164">
    <property type="entry name" value="GIY_YIG"/>
    <property type="match status" value="1"/>
</dbReference>
<protein>
    <submittedName>
        <fullName evidence="2">GIY-YIG nuclease family protein</fullName>
    </submittedName>
</protein>
<organism evidence="2 3">
    <name type="scientific">Belliella alkalica</name>
    <dbReference type="NCBI Taxonomy" id="1730871"/>
    <lineage>
        <taxon>Bacteria</taxon>
        <taxon>Pseudomonadati</taxon>
        <taxon>Bacteroidota</taxon>
        <taxon>Cytophagia</taxon>
        <taxon>Cytophagales</taxon>
        <taxon>Cyclobacteriaceae</taxon>
        <taxon>Belliella</taxon>
    </lineage>
</organism>
<dbReference type="CDD" id="cd06127">
    <property type="entry name" value="DEDDh"/>
    <property type="match status" value="1"/>
</dbReference>
<sequence>MKQEFAIVDIETAGGNPGDGGGITEVAIIVHDGQKILSSYQTLINPERIIPGFITGLTGIDNHMVSDSPTFGEVAEEIFEILKDRIFIAHNVGFDYTFIQKALEKTNINYKAPKLCTVRMSRKVFPGYKSYSLGRICEHLDIQISARHRAFGDAEATAYLFEKIYQKDAEAIFAMLKKNNGEAFLPPNIAKEKFNSLPEETGIYYFHDVNGKVIYVGKALNIKSRFKGHFSGNSKGKAKLDLKNEIHDISWELTGNEFLAYLLELHEIKRLWPKYNKSQKFISNTWGIIQYEDNAGFIRFQVSKVKSSQICLRKFESHSEAWKYLLEAVEKYELCPKLCGIQKANEACYDYLIKQCKGACCGQEDSLEYNARVQAFLNKNSEEEGTLIIKERGRSADEETALLFEKGMFIGYSFISKDEMIETPENLLDQIPKIKPFQESKYILRSFLPKLKLKDIFLVKEL</sequence>
<dbReference type="InterPro" id="IPR013520">
    <property type="entry name" value="Ribonucl_H"/>
</dbReference>
<evidence type="ECO:0000259" key="1">
    <source>
        <dbReference type="PROSITE" id="PS50164"/>
    </source>
</evidence>
<dbReference type="PANTHER" id="PTHR30231:SF37">
    <property type="entry name" value="EXODEOXYRIBONUCLEASE 10"/>
    <property type="match status" value="1"/>
</dbReference>
<dbReference type="InterPro" id="IPR036397">
    <property type="entry name" value="RNaseH_sf"/>
</dbReference>
<dbReference type="RefSeq" id="WP_241409761.1">
    <property type="nucleotide sequence ID" value="NZ_JAKZGO010000001.1"/>
</dbReference>
<dbReference type="Pfam" id="PF01541">
    <property type="entry name" value="GIY-YIG"/>
    <property type="match status" value="1"/>
</dbReference>
<dbReference type="InterPro" id="IPR035901">
    <property type="entry name" value="GIY-YIG_endonuc_sf"/>
</dbReference>
<name>A0ABS9V796_9BACT</name>
<evidence type="ECO:0000313" key="3">
    <source>
        <dbReference type="Proteomes" id="UP001165430"/>
    </source>
</evidence>
<dbReference type="InterPro" id="IPR012337">
    <property type="entry name" value="RNaseH-like_sf"/>
</dbReference>
<dbReference type="Gene3D" id="3.40.1440.10">
    <property type="entry name" value="GIY-YIG endonuclease"/>
    <property type="match status" value="1"/>
</dbReference>
<dbReference type="InterPro" id="IPR006054">
    <property type="entry name" value="DnaQ"/>
</dbReference>
<dbReference type="Proteomes" id="UP001165430">
    <property type="component" value="Unassembled WGS sequence"/>
</dbReference>
<reference evidence="2" key="1">
    <citation type="submission" date="2022-03" db="EMBL/GenBank/DDBJ databases">
        <title>De novo assembled genomes of Belliella spp. (Cyclobacteriaceae) strains.</title>
        <authorList>
            <person name="Szabo A."/>
            <person name="Korponai K."/>
            <person name="Felfoldi T."/>
        </authorList>
    </citation>
    <scope>NUCLEOTIDE SEQUENCE</scope>
    <source>
        <strain evidence="2">DSM 111903</strain>
    </source>
</reference>